<evidence type="ECO:0000256" key="1">
    <source>
        <dbReference type="ARBA" id="ARBA00010641"/>
    </source>
</evidence>
<comment type="similarity">
    <text evidence="1">Belongs to the sigma-70 factor family. ECF subfamily.</text>
</comment>
<keyword evidence="4" id="KW-0804">Transcription</keyword>
<dbReference type="InterPro" id="IPR013325">
    <property type="entry name" value="RNA_pol_sigma_r2"/>
</dbReference>
<evidence type="ECO:0000256" key="2">
    <source>
        <dbReference type="ARBA" id="ARBA00023015"/>
    </source>
</evidence>
<dbReference type="Gene3D" id="1.10.1740.10">
    <property type="match status" value="1"/>
</dbReference>
<protein>
    <submittedName>
        <fullName evidence="8">RNA polymerase sigma factor</fullName>
    </submittedName>
</protein>
<feature type="domain" description="RNA polymerase sigma factor 70 region 4 type 2" evidence="7">
    <location>
        <begin position="123"/>
        <end position="173"/>
    </location>
</feature>
<evidence type="ECO:0000259" key="7">
    <source>
        <dbReference type="Pfam" id="PF08281"/>
    </source>
</evidence>
<keyword evidence="2" id="KW-0805">Transcription regulation</keyword>
<dbReference type="PANTHER" id="PTHR43133">
    <property type="entry name" value="RNA POLYMERASE ECF-TYPE SIGMA FACTO"/>
    <property type="match status" value="1"/>
</dbReference>
<name>A0A538STK3_UNCEI</name>
<evidence type="ECO:0000313" key="9">
    <source>
        <dbReference type="Proteomes" id="UP000317716"/>
    </source>
</evidence>
<dbReference type="InterPro" id="IPR007627">
    <property type="entry name" value="RNA_pol_sigma70_r2"/>
</dbReference>
<evidence type="ECO:0000256" key="5">
    <source>
        <dbReference type="SAM" id="MobiDB-lite"/>
    </source>
</evidence>
<dbReference type="CDD" id="cd06171">
    <property type="entry name" value="Sigma70_r4"/>
    <property type="match status" value="1"/>
</dbReference>
<dbReference type="SUPFAM" id="SSF88946">
    <property type="entry name" value="Sigma2 domain of RNA polymerase sigma factors"/>
    <property type="match status" value="1"/>
</dbReference>
<dbReference type="Proteomes" id="UP000317716">
    <property type="component" value="Unassembled WGS sequence"/>
</dbReference>
<dbReference type="SUPFAM" id="SSF88659">
    <property type="entry name" value="Sigma3 and sigma4 domains of RNA polymerase sigma factors"/>
    <property type="match status" value="1"/>
</dbReference>
<dbReference type="Pfam" id="PF04542">
    <property type="entry name" value="Sigma70_r2"/>
    <property type="match status" value="1"/>
</dbReference>
<keyword evidence="3" id="KW-0731">Sigma factor</keyword>
<feature type="region of interest" description="Disordered" evidence="5">
    <location>
        <begin position="1"/>
        <end position="25"/>
    </location>
</feature>
<dbReference type="InterPro" id="IPR013324">
    <property type="entry name" value="RNA_pol_sigma_r3/r4-like"/>
</dbReference>
<dbReference type="Pfam" id="PF08281">
    <property type="entry name" value="Sigma70_r4_2"/>
    <property type="match status" value="1"/>
</dbReference>
<dbReference type="InterPro" id="IPR014284">
    <property type="entry name" value="RNA_pol_sigma-70_dom"/>
</dbReference>
<dbReference type="NCBIfam" id="TIGR02937">
    <property type="entry name" value="sigma70-ECF"/>
    <property type="match status" value="1"/>
</dbReference>
<feature type="domain" description="RNA polymerase sigma-70 region 2" evidence="6">
    <location>
        <begin position="54"/>
        <end position="89"/>
    </location>
</feature>
<dbReference type="PANTHER" id="PTHR43133:SF46">
    <property type="entry name" value="RNA POLYMERASE SIGMA-70 FACTOR ECF SUBFAMILY"/>
    <property type="match status" value="1"/>
</dbReference>
<dbReference type="GO" id="GO:0006352">
    <property type="term" value="P:DNA-templated transcription initiation"/>
    <property type="evidence" value="ECO:0007669"/>
    <property type="project" value="InterPro"/>
</dbReference>
<evidence type="ECO:0000256" key="3">
    <source>
        <dbReference type="ARBA" id="ARBA00023082"/>
    </source>
</evidence>
<dbReference type="GO" id="GO:0016987">
    <property type="term" value="F:sigma factor activity"/>
    <property type="evidence" value="ECO:0007669"/>
    <property type="project" value="UniProtKB-KW"/>
</dbReference>
<dbReference type="Gene3D" id="1.10.10.10">
    <property type="entry name" value="Winged helix-like DNA-binding domain superfamily/Winged helix DNA-binding domain"/>
    <property type="match status" value="1"/>
</dbReference>
<feature type="compositionally biased region" description="Polar residues" evidence="5">
    <location>
        <begin position="1"/>
        <end position="17"/>
    </location>
</feature>
<reference evidence="8 9" key="1">
    <citation type="journal article" date="2019" name="Nat. Microbiol.">
        <title>Mediterranean grassland soil C-N compound turnover is dependent on rainfall and depth, and is mediated by genomically divergent microorganisms.</title>
        <authorList>
            <person name="Diamond S."/>
            <person name="Andeer P.F."/>
            <person name="Li Z."/>
            <person name="Crits-Christoph A."/>
            <person name="Burstein D."/>
            <person name="Anantharaman K."/>
            <person name="Lane K.R."/>
            <person name="Thomas B.C."/>
            <person name="Pan C."/>
            <person name="Northen T.R."/>
            <person name="Banfield J.F."/>
        </authorList>
    </citation>
    <scope>NUCLEOTIDE SEQUENCE [LARGE SCALE GENOMIC DNA]</scope>
    <source>
        <strain evidence="8">WS_2</strain>
    </source>
</reference>
<dbReference type="InterPro" id="IPR036388">
    <property type="entry name" value="WH-like_DNA-bd_sf"/>
</dbReference>
<evidence type="ECO:0000259" key="6">
    <source>
        <dbReference type="Pfam" id="PF04542"/>
    </source>
</evidence>
<accession>A0A538STK3</accession>
<organism evidence="8 9">
    <name type="scientific">Eiseniibacteriota bacterium</name>
    <dbReference type="NCBI Taxonomy" id="2212470"/>
    <lineage>
        <taxon>Bacteria</taxon>
        <taxon>Candidatus Eiseniibacteriota</taxon>
    </lineage>
</organism>
<dbReference type="EMBL" id="VBOS01000251">
    <property type="protein sequence ID" value="TMQ54722.1"/>
    <property type="molecule type" value="Genomic_DNA"/>
</dbReference>
<dbReference type="GO" id="GO:0003677">
    <property type="term" value="F:DNA binding"/>
    <property type="evidence" value="ECO:0007669"/>
    <property type="project" value="InterPro"/>
</dbReference>
<proteinExistence type="inferred from homology"/>
<dbReference type="InterPro" id="IPR013249">
    <property type="entry name" value="RNA_pol_sigma70_r4_t2"/>
</dbReference>
<sequence>MHDSTPGVTSEASQATSPDRGADAEDVSLAVAGDRRAFERLYRRHVGRVLGLATQDVFVRAWEKLATFRGEAAFGTWLYRLAVNLILSRRAWLGARRTRFIADDMVLETVPARPAATDAGLDFESAMGKLPPGARAVFVLHDVEGYRHNEIAELLDVTTGTTKAQLHRARMMLRRHLEA</sequence>
<gene>
    <name evidence="8" type="ORF">E6K72_07435</name>
</gene>
<dbReference type="InterPro" id="IPR039425">
    <property type="entry name" value="RNA_pol_sigma-70-like"/>
</dbReference>
<dbReference type="AlphaFoldDB" id="A0A538STK3"/>
<comment type="caution">
    <text evidence="8">The sequence shown here is derived from an EMBL/GenBank/DDBJ whole genome shotgun (WGS) entry which is preliminary data.</text>
</comment>
<evidence type="ECO:0000256" key="4">
    <source>
        <dbReference type="ARBA" id="ARBA00023163"/>
    </source>
</evidence>
<evidence type="ECO:0000313" key="8">
    <source>
        <dbReference type="EMBL" id="TMQ54722.1"/>
    </source>
</evidence>